<dbReference type="InterPro" id="IPR028994">
    <property type="entry name" value="Integrin_alpha_N"/>
</dbReference>
<keyword evidence="7" id="KW-1185">Reference proteome</keyword>
<dbReference type="SUPFAM" id="SSF69318">
    <property type="entry name" value="Integrin alpha N-terminal domain"/>
    <property type="match status" value="2"/>
</dbReference>
<dbReference type="Pfam" id="PF01839">
    <property type="entry name" value="FG-GAP"/>
    <property type="match status" value="2"/>
</dbReference>
<evidence type="ECO:0000313" key="7">
    <source>
        <dbReference type="Proteomes" id="UP000272400"/>
    </source>
</evidence>
<dbReference type="PROSITE" id="PS51470">
    <property type="entry name" value="FG_GAP"/>
    <property type="match status" value="1"/>
</dbReference>
<evidence type="ECO:0000256" key="3">
    <source>
        <dbReference type="ARBA" id="ARBA00023180"/>
    </source>
</evidence>
<dbReference type="EMBL" id="RJKE01000001">
    <property type="protein sequence ID" value="ROO89772.1"/>
    <property type="molecule type" value="Genomic_DNA"/>
</dbReference>
<feature type="signal peptide" evidence="5">
    <location>
        <begin position="1"/>
        <end position="27"/>
    </location>
</feature>
<dbReference type="PANTHER" id="PTHR36220">
    <property type="entry name" value="UNNAMED PRODUCT"/>
    <property type="match status" value="1"/>
</dbReference>
<dbReference type="InterPro" id="IPR013517">
    <property type="entry name" value="FG-GAP"/>
</dbReference>
<dbReference type="InterPro" id="IPR013519">
    <property type="entry name" value="Int_alpha_beta-p"/>
</dbReference>
<organism evidence="6 7">
    <name type="scientific">Actinocorallia herbida</name>
    <dbReference type="NCBI Taxonomy" id="58109"/>
    <lineage>
        <taxon>Bacteria</taxon>
        <taxon>Bacillati</taxon>
        <taxon>Actinomycetota</taxon>
        <taxon>Actinomycetes</taxon>
        <taxon>Streptosporangiales</taxon>
        <taxon>Thermomonosporaceae</taxon>
        <taxon>Actinocorallia</taxon>
    </lineage>
</organism>
<dbReference type="Proteomes" id="UP000272400">
    <property type="component" value="Unassembled WGS sequence"/>
</dbReference>
<keyword evidence="2" id="KW-0677">Repeat</keyword>
<keyword evidence="1 5" id="KW-0732">Signal</keyword>
<evidence type="ECO:0000313" key="6">
    <source>
        <dbReference type="EMBL" id="ROO89772.1"/>
    </source>
</evidence>
<dbReference type="RefSeq" id="WP_123668811.1">
    <property type="nucleotide sequence ID" value="NZ_RJKE01000001.1"/>
</dbReference>
<dbReference type="Gene3D" id="2.130.10.130">
    <property type="entry name" value="Integrin alpha, N-terminal"/>
    <property type="match status" value="1"/>
</dbReference>
<dbReference type="AlphaFoldDB" id="A0A3N1D8B1"/>
<keyword evidence="3" id="KW-0325">Glycoprotein</keyword>
<evidence type="ECO:0000256" key="5">
    <source>
        <dbReference type="SAM" id="SignalP"/>
    </source>
</evidence>
<reference evidence="6 7" key="1">
    <citation type="submission" date="2018-11" db="EMBL/GenBank/DDBJ databases">
        <title>Sequencing the genomes of 1000 actinobacteria strains.</title>
        <authorList>
            <person name="Klenk H.-P."/>
        </authorList>
    </citation>
    <scope>NUCLEOTIDE SEQUENCE [LARGE SCALE GENOMIC DNA]</scope>
    <source>
        <strain evidence="6 7">DSM 44254</strain>
    </source>
</reference>
<evidence type="ECO:0000256" key="4">
    <source>
        <dbReference type="SAM" id="MobiDB-lite"/>
    </source>
</evidence>
<comment type="caution">
    <text evidence="6">The sequence shown here is derived from an EMBL/GenBank/DDBJ whole genome shotgun (WGS) entry which is preliminary data.</text>
</comment>
<protein>
    <submittedName>
        <fullName evidence="6">VCBS repeat protein</fullName>
    </submittedName>
</protein>
<accession>A0A3N1D8B1</accession>
<evidence type="ECO:0000256" key="1">
    <source>
        <dbReference type="ARBA" id="ARBA00022729"/>
    </source>
</evidence>
<feature type="region of interest" description="Disordered" evidence="4">
    <location>
        <begin position="452"/>
        <end position="477"/>
    </location>
</feature>
<dbReference type="OrthoDB" id="4330330at2"/>
<dbReference type="PANTHER" id="PTHR36220:SF1">
    <property type="entry name" value="GAMMA TUBULIN COMPLEX COMPONENT C-TERMINAL DOMAIN-CONTAINING PROTEIN"/>
    <property type="match status" value="1"/>
</dbReference>
<name>A0A3N1D8B1_9ACTN</name>
<feature type="chain" id="PRO_5018157729" evidence="5">
    <location>
        <begin position="28"/>
        <end position="477"/>
    </location>
</feature>
<evidence type="ECO:0000256" key="2">
    <source>
        <dbReference type="ARBA" id="ARBA00022737"/>
    </source>
</evidence>
<proteinExistence type="predicted"/>
<dbReference type="SMART" id="SM00191">
    <property type="entry name" value="Int_alpha"/>
    <property type="match status" value="5"/>
</dbReference>
<gene>
    <name evidence="6" type="ORF">EDD29_7480</name>
</gene>
<sequence>MKRVIGAAAGAVLAAASLVLLSPAAQADDCDSSSLSDFDGDGHEDLVIGDPGAGVGYAAGAGQVTVVYGDGDLGKGEQAFLTAKEPQAGAGFGHALATGHLDADGCLDLVVGAPWADGGAGAAEVFYGSPDGLKPGRILKPEGASRTFGSSVAVRAAHGSHPATIAIGAPYEDVGGLASAGAVHLYSVTDRGTDPTARLITQDDEQAEGVAEAGDLFGWAVALGAIMGDRDAPDLIVSEPGEDVDGQAVDAGSFSVVEDVTAPGTAKGQHWHYGNLGIGDPSEGGRIGWSLAYAEDGTDSYVAAGVPGQTFAGKPRVGVVALLRSTGAGLAALEPAAQLTAGTPFAEAEDRYGWSVALAGPSITGGGVLLAVGVPFDGSEQTRPENGWVHLVPLADRKAAKLIDALNKKEFMPGDAGPYDRFGRAVGFTKGALLIGVPDDQENPGGAVMIKPLDGGESVELPPDSAADESDFGGAFG</sequence>